<dbReference type="InterPro" id="IPR046342">
    <property type="entry name" value="CBS_dom_sf"/>
</dbReference>
<comment type="caution">
    <text evidence="4">The sequence shown here is derived from an EMBL/GenBank/DDBJ whole genome shotgun (WGS) entry which is preliminary data.</text>
</comment>
<gene>
    <name evidence="4" type="ORF">COU30_04855</name>
</gene>
<organism evidence="4 5">
    <name type="scientific">Candidatus Magasanikbacteria bacterium CG10_big_fil_rev_8_21_14_0_10_38_6</name>
    <dbReference type="NCBI Taxonomy" id="1974647"/>
    <lineage>
        <taxon>Bacteria</taxon>
        <taxon>Candidatus Magasanikiibacteriota</taxon>
    </lineage>
</organism>
<dbReference type="PROSITE" id="PS51371">
    <property type="entry name" value="CBS"/>
    <property type="match status" value="2"/>
</dbReference>
<name>A0A2M6NZU0_9BACT</name>
<dbReference type="InterPro" id="IPR000644">
    <property type="entry name" value="CBS_dom"/>
</dbReference>
<dbReference type="Gene3D" id="3.10.580.10">
    <property type="entry name" value="CBS-domain"/>
    <property type="match status" value="1"/>
</dbReference>
<dbReference type="PANTHER" id="PTHR48108">
    <property type="entry name" value="CBS DOMAIN-CONTAINING PROTEIN CBSX2, CHLOROPLASTIC"/>
    <property type="match status" value="1"/>
</dbReference>
<evidence type="ECO:0000259" key="3">
    <source>
        <dbReference type="PROSITE" id="PS51371"/>
    </source>
</evidence>
<sequence>MNVEKHFEQAYLVKDWMQTDLKTIHPDTSLKDTVSIMIREKTNGLVVVDDINHVVGIVSSWDIIKYIVPDYLEDDKHLAAFESADIFAKRIIGVENDTIDKCMTKSVQVIGHDKPLMEVIALLAEYHIRQLPVVNEKNVLIGYLNRTDIKRAVWKVMQEHDACEHNEGQTV</sequence>
<proteinExistence type="predicted"/>
<protein>
    <recommendedName>
        <fullName evidence="3">CBS domain-containing protein</fullName>
    </recommendedName>
</protein>
<evidence type="ECO:0000313" key="4">
    <source>
        <dbReference type="EMBL" id="PIR76992.1"/>
    </source>
</evidence>
<reference evidence="5" key="1">
    <citation type="submission" date="2017-09" db="EMBL/GenBank/DDBJ databases">
        <title>Depth-based differentiation of microbial function through sediment-hosted aquifers and enrichment of novel symbionts in the deep terrestrial subsurface.</title>
        <authorList>
            <person name="Probst A.J."/>
            <person name="Ladd B."/>
            <person name="Jarett J.K."/>
            <person name="Geller-Mcgrath D.E."/>
            <person name="Sieber C.M.K."/>
            <person name="Emerson J.B."/>
            <person name="Anantharaman K."/>
            <person name="Thomas B.C."/>
            <person name="Malmstrom R."/>
            <person name="Stieglmeier M."/>
            <person name="Klingl A."/>
            <person name="Woyke T."/>
            <person name="Ryan C.M."/>
            <person name="Banfield J.F."/>
        </authorList>
    </citation>
    <scope>NUCLEOTIDE SEQUENCE [LARGE SCALE GENOMIC DNA]</scope>
</reference>
<evidence type="ECO:0000256" key="2">
    <source>
        <dbReference type="PROSITE-ProRule" id="PRU00703"/>
    </source>
</evidence>
<accession>A0A2M6NZU0</accession>
<dbReference type="PANTHER" id="PTHR48108:SF30">
    <property type="entry name" value="L-ASPARTATE SEMIALDEHYDE SULFURTRANSFERASE"/>
    <property type="match status" value="1"/>
</dbReference>
<feature type="domain" description="CBS" evidence="3">
    <location>
        <begin position="17"/>
        <end position="76"/>
    </location>
</feature>
<dbReference type="Pfam" id="PF00571">
    <property type="entry name" value="CBS"/>
    <property type="match status" value="2"/>
</dbReference>
<evidence type="ECO:0000256" key="1">
    <source>
        <dbReference type="ARBA" id="ARBA00022737"/>
    </source>
</evidence>
<evidence type="ECO:0000313" key="5">
    <source>
        <dbReference type="Proteomes" id="UP000228528"/>
    </source>
</evidence>
<dbReference type="InterPro" id="IPR051462">
    <property type="entry name" value="CBS_domain-containing"/>
</dbReference>
<keyword evidence="2" id="KW-0129">CBS domain</keyword>
<dbReference type="SUPFAM" id="SSF54631">
    <property type="entry name" value="CBS-domain pair"/>
    <property type="match status" value="1"/>
</dbReference>
<feature type="domain" description="CBS" evidence="3">
    <location>
        <begin position="103"/>
        <end position="162"/>
    </location>
</feature>
<dbReference type="Proteomes" id="UP000228528">
    <property type="component" value="Unassembled WGS sequence"/>
</dbReference>
<dbReference type="AlphaFoldDB" id="A0A2M6NZU0"/>
<dbReference type="EMBL" id="PFBW01000203">
    <property type="protein sequence ID" value="PIR76992.1"/>
    <property type="molecule type" value="Genomic_DNA"/>
</dbReference>
<keyword evidence="1" id="KW-0677">Repeat</keyword>
<dbReference type="SMART" id="SM00116">
    <property type="entry name" value="CBS"/>
    <property type="match status" value="2"/>
</dbReference>